<comment type="caution">
    <text evidence="2">The sequence shown here is derived from an EMBL/GenBank/DDBJ whole genome shotgun (WGS) entry which is preliminary data.</text>
</comment>
<gene>
    <name evidence="2" type="ORF">FB472_2315</name>
</gene>
<name>A0A8H2K5U4_9MICO</name>
<dbReference type="Proteomes" id="UP000316560">
    <property type="component" value="Unassembled WGS sequence"/>
</dbReference>
<evidence type="ECO:0000256" key="1">
    <source>
        <dbReference type="SAM" id="MobiDB-lite"/>
    </source>
</evidence>
<evidence type="ECO:0000313" key="2">
    <source>
        <dbReference type="EMBL" id="TQO20670.1"/>
    </source>
</evidence>
<dbReference type="EMBL" id="VFRA01000001">
    <property type="protein sequence ID" value="TQO20670.1"/>
    <property type="molecule type" value="Genomic_DNA"/>
</dbReference>
<dbReference type="AlphaFoldDB" id="A0A8H2K5U4"/>
<accession>A0A8H2K5U4</accession>
<evidence type="ECO:0000313" key="3">
    <source>
        <dbReference type="Proteomes" id="UP000316560"/>
    </source>
</evidence>
<dbReference type="RefSeq" id="WP_141990952.1">
    <property type="nucleotide sequence ID" value="NZ_VFRA01000001.1"/>
</dbReference>
<organism evidence="2 3">
    <name type="scientific">Rhodoglobus vestalii</name>
    <dbReference type="NCBI Taxonomy" id="193384"/>
    <lineage>
        <taxon>Bacteria</taxon>
        <taxon>Bacillati</taxon>
        <taxon>Actinomycetota</taxon>
        <taxon>Actinomycetes</taxon>
        <taxon>Micrococcales</taxon>
        <taxon>Microbacteriaceae</taxon>
        <taxon>Rhodoglobus</taxon>
    </lineage>
</organism>
<sequence>METLREKHLGGISTNPGRFAAHRRAESDTTLNCVPVELAGGHTVNLTPGILDHHAREALTGGQCVALAVALADTLDVDTISVLIDTSGAERIAHAWVEDPDDCELMFDGNGRNNIDQYLDEFYRNRIETCGNCDGCEDMWGCENATDGQEGLELRFIPKDELRQIESTPLGQGLPPQEWELARSFTTPLLAHHPG</sequence>
<feature type="region of interest" description="Disordered" evidence="1">
    <location>
        <begin position="1"/>
        <end position="21"/>
    </location>
</feature>
<proteinExistence type="predicted"/>
<reference evidence="2 3" key="1">
    <citation type="submission" date="2019-06" db="EMBL/GenBank/DDBJ databases">
        <title>Sequencing the genomes of 1000 actinobacteria strains.</title>
        <authorList>
            <person name="Klenk H.-P."/>
        </authorList>
    </citation>
    <scope>NUCLEOTIDE SEQUENCE [LARGE SCALE GENOMIC DNA]</scope>
    <source>
        <strain evidence="2 3">DSM 21947</strain>
    </source>
</reference>
<protein>
    <submittedName>
        <fullName evidence="2">Uncharacterized protein</fullName>
    </submittedName>
</protein>
<keyword evidence="3" id="KW-1185">Reference proteome</keyword>